<accession>A0A0D0BB95</accession>
<sequence length="208" mass="22234">MVPFITFSTLLLLVPNALGAAILAKRDNGCNGFFNGIKDNSNSFTLWAKFPDNSTSQLVMSTFNDNTDANQVYLTPSERGGPMVGNTFVLKNSGLVGSGSDSQIWNSNSIEQGGPFPFSLSSDGSNAGIAEDYCEVPNTSPHGTEINGPLLAVQGNTAEWSVCNRTDNAQYQGIIFNPADYSQDYGYNYGSCQNVTVFLRSEALGNAP</sequence>
<gene>
    <name evidence="2" type="ORF">GYMLUDRAFT_392346</name>
</gene>
<reference evidence="2 3" key="1">
    <citation type="submission" date="2014-04" db="EMBL/GenBank/DDBJ databases">
        <title>Evolutionary Origins and Diversification of the Mycorrhizal Mutualists.</title>
        <authorList>
            <consortium name="DOE Joint Genome Institute"/>
            <consortium name="Mycorrhizal Genomics Consortium"/>
            <person name="Kohler A."/>
            <person name="Kuo A."/>
            <person name="Nagy L.G."/>
            <person name="Floudas D."/>
            <person name="Copeland A."/>
            <person name="Barry K.W."/>
            <person name="Cichocki N."/>
            <person name="Veneault-Fourrey C."/>
            <person name="LaButti K."/>
            <person name="Lindquist E.A."/>
            <person name="Lipzen A."/>
            <person name="Lundell T."/>
            <person name="Morin E."/>
            <person name="Murat C."/>
            <person name="Riley R."/>
            <person name="Ohm R."/>
            <person name="Sun H."/>
            <person name="Tunlid A."/>
            <person name="Henrissat B."/>
            <person name="Grigoriev I.V."/>
            <person name="Hibbett D.S."/>
            <person name="Martin F."/>
        </authorList>
    </citation>
    <scope>NUCLEOTIDE SEQUENCE [LARGE SCALE GENOMIC DNA]</scope>
    <source>
        <strain evidence="2 3">FD-317 M1</strain>
    </source>
</reference>
<feature type="signal peptide" evidence="1">
    <location>
        <begin position="1"/>
        <end position="19"/>
    </location>
</feature>
<dbReference type="OrthoDB" id="2844016at2759"/>
<dbReference type="EMBL" id="KN834859">
    <property type="protein sequence ID" value="KIK51626.1"/>
    <property type="molecule type" value="Genomic_DNA"/>
</dbReference>
<organism evidence="2 3">
    <name type="scientific">Collybiopsis luxurians FD-317 M1</name>
    <dbReference type="NCBI Taxonomy" id="944289"/>
    <lineage>
        <taxon>Eukaryota</taxon>
        <taxon>Fungi</taxon>
        <taxon>Dikarya</taxon>
        <taxon>Basidiomycota</taxon>
        <taxon>Agaricomycotina</taxon>
        <taxon>Agaricomycetes</taxon>
        <taxon>Agaricomycetidae</taxon>
        <taxon>Agaricales</taxon>
        <taxon>Marasmiineae</taxon>
        <taxon>Omphalotaceae</taxon>
        <taxon>Collybiopsis</taxon>
        <taxon>Collybiopsis luxurians</taxon>
    </lineage>
</organism>
<feature type="chain" id="PRO_5002224553" evidence="1">
    <location>
        <begin position="20"/>
        <end position="208"/>
    </location>
</feature>
<dbReference type="AlphaFoldDB" id="A0A0D0BB95"/>
<keyword evidence="1" id="KW-0732">Signal</keyword>
<evidence type="ECO:0000313" key="2">
    <source>
        <dbReference type="EMBL" id="KIK51626.1"/>
    </source>
</evidence>
<evidence type="ECO:0000313" key="3">
    <source>
        <dbReference type="Proteomes" id="UP000053593"/>
    </source>
</evidence>
<proteinExistence type="predicted"/>
<protein>
    <submittedName>
        <fullName evidence="2">Uncharacterized protein</fullName>
    </submittedName>
</protein>
<evidence type="ECO:0000256" key="1">
    <source>
        <dbReference type="SAM" id="SignalP"/>
    </source>
</evidence>
<dbReference type="HOGENOM" id="CLU_1289027_0_0_1"/>
<keyword evidence="3" id="KW-1185">Reference proteome</keyword>
<name>A0A0D0BB95_9AGAR</name>
<dbReference type="Proteomes" id="UP000053593">
    <property type="component" value="Unassembled WGS sequence"/>
</dbReference>